<reference evidence="1 3" key="1">
    <citation type="submission" date="2024-04" db="EMBL/GenBank/DDBJ databases">
        <authorList>
            <person name="Fracassetti M."/>
        </authorList>
    </citation>
    <scope>NUCLEOTIDE SEQUENCE [LARGE SCALE GENOMIC DNA]</scope>
</reference>
<dbReference type="EMBL" id="OZ034815">
    <property type="protein sequence ID" value="CAL1371287.1"/>
    <property type="molecule type" value="Genomic_DNA"/>
</dbReference>
<proteinExistence type="predicted"/>
<evidence type="ECO:0000313" key="1">
    <source>
        <dbReference type="EMBL" id="CAL1371287.1"/>
    </source>
</evidence>
<sequence length="215" mass="23712">MNILGCNIWNWTVSVRRAARIFSFAGFSIGGAHGFRWREMGRWRVATAVDEGRQWGPCACTAGSWMVVADWLSCSALLPPAPAVTHGAEMEGGDSRLSRLELLLGGRRGGDWKSVMGGRRRRRLRVGRRNGMEFWLLVAGGSGDDRFEGDWLAAAGGGGRDSRGREERQRPRGLGVVRACFGWDWVIGRLAAGLGFFNWVWACSPALAPWPITTY</sequence>
<evidence type="ECO:0000313" key="2">
    <source>
        <dbReference type="EMBL" id="CAL1389568.1"/>
    </source>
</evidence>
<dbReference type="Proteomes" id="UP001497516">
    <property type="component" value="Chromosome 5"/>
</dbReference>
<dbReference type="EMBL" id="OZ034818">
    <property type="protein sequence ID" value="CAL1389568.1"/>
    <property type="molecule type" value="Genomic_DNA"/>
</dbReference>
<keyword evidence="3" id="KW-1185">Reference proteome</keyword>
<evidence type="ECO:0000313" key="3">
    <source>
        <dbReference type="Proteomes" id="UP001497516"/>
    </source>
</evidence>
<dbReference type="Proteomes" id="UP001497516">
    <property type="component" value="Chromosome 2"/>
</dbReference>
<dbReference type="AlphaFoldDB" id="A0AAV2DDC8"/>
<protein>
    <submittedName>
        <fullName evidence="1">Uncharacterized protein</fullName>
    </submittedName>
</protein>
<organism evidence="1 3">
    <name type="scientific">Linum trigynum</name>
    <dbReference type="NCBI Taxonomy" id="586398"/>
    <lineage>
        <taxon>Eukaryota</taxon>
        <taxon>Viridiplantae</taxon>
        <taxon>Streptophyta</taxon>
        <taxon>Embryophyta</taxon>
        <taxon>Tracheophyta</taxon>
        <taxon>Spermatophyta</taxon>
        <taxon>Magnoliopsida</taxon>
        <taxon>eudicotyledons</taxon>
        <taxon>Gunneridae</taxon>
        <taxon>Pentapetalae</taxon>
        <taxon>rosids</taxon>
        <taxon>fabids</taxon>
        <taxon>Malpighiales</taxon>
        <taxon>Linaceae</taxon>
        <taxon>Linum</taxon>
    </lineage>
</organism>
<accession>A0AAV2DDC8</accession>
<gene>
    <name evidence="1" type="ORF">LTRI10_LOCUS13363</name>
    <name evidence="2" type="ORF">LTRI10_LOCUS30419</name>
</gene>
<name>A0AAV2DDC8_9ROSI</name>